<dbReference type="EMBL" id="JBEUWX010000002">
    <property type="protein sequence ID" value="MFA9950010.1"/>
    <property type="molecule type" value="Genomic_DNA"/>
</dbReference>
<protein>
    <submittedName>
        <fullName evidence="1">Uncharacterized protein</fullName>
    </submittedName>
</protein>
<accession>A0ABV4UG23</accession>
<keyword evidence="2" id="KW-1185">Reference proteome</keyword>
<gene>
    <name evidence="1" type="ORF">ABCS64_06715</name>
</gene>
<proteinExistence type="predicted"/>
<evidence type="ECO:0000313" key="1">
    <source>
        <dbReference type="EMBL" id="MFA9950010.1"/>
    </source>
</evidence>
<reference evidence="2" key="1">
    <citation type="submission" date="2024-06" db="EMBL/GenBank/DDBJ databases">
        <title>Radixoralia hellwigii gen. nov., sp nov., isolated from a root canal in the human oral cavity.</title>
        <authorList>
            <person name="Bartsch S."/>
            <person name="Wittmer A."/>
            <person name="Schulz A.-K."/>
            <person name="Neumann-Schaal M."/>
            <person name="Wolf J."/>
            <person name="Gronow S."/>
            <person name="Tennert C."/>
            <person name="Haecker G."/>
            <person name="Cieplik F."/>
            <person name="Al-Ahmad A."/>
        </authorList>
    </citation>
    <scope>NUCLEOTIDE SEQUENCE [LARGE SCALE GENOMIC DNA]</scope>
    <source>
        <strain evidence="2">Wk13</strain>
    </source>
</reference>
<comment type="caution">
    <text evidence="1">The sequence shown here is derived from an EMBL/GenBank/DDBJ whole genome shotgun (WGS) entry which is preliminary data.</text>
</comment>
<organism evidence="1 2">
    <name type="scientific">Dentiradicibacter hellwigii</name>
    <dbReference type="NCBI Taxonomy" id="3149053"/>
    <lineage>
        <taxon>Bacteria</taxon>
        <taxon>Pseudomonadati</taxon>
        <taxon>Pseudomonadota</taxon>
        <taxon>Betaproteobacteria</taxon>
        <taxon>Rhodocyclales</taxon>
        <taxon>Rhodocyclaceae</taxon>
        <taxon>Dentiradicibacter</taxon>
    </lineage>
</organism>
<name>A0ABV4UG23_9RHOO</name>
<sequence length="200" mass="22760">MQKQRTMVFETFLTAQDEKTISAILKNNFDKIDFIDRYPWPAPEPVICQSIDMCHGAINSGCVIINQNIISLEHYKKIIYKIPTHEIYHGPMVGEGLIQVEHSRVAEYQPGGLRNGRFAASFYIDDLQTKKFAQDIFKIVKKYLIKVEPLDISTGEVVPVKLARGFYAGPDAIEKYDQVNGLFLTNHAQAYFTSRTHGDC</sequence>
<dbReference type="RefSeq" id="WP_418891098.1">
    <property type="nucleotide sequence ID" value="NZ_JBEUWX010000002.1"/>
</dbReference>
<evidence type="ECO:0000313" key="2">
    <source>
        <dbReference type="Proteomes" id="UP001574673"/>
    </source>
</evidence>
<dbReference type="Proteomes" id="UP001574673">
    <property type="component" value="Unassembled WGS sequence"/>
</dbReference>